<evidence type="ECO:0000313" key="2">
    <source>
        <dbReference type="EMBL" id="SHN75216.1"/>
    </source>
</evidence>
<proteinExistence type="predicted"/>
<dbReference type="AlphaFoldDB" id="A0A1M7TWW6"/>
<evidence type="ECO:0000313" key="3">
    <source>
        <dbReference type="Proteomes" id="UP000184440"/>
    </source>
</evidence>
<keyword evidence="1" id="KW-0472">Membrane</keyword>
<keyword evidence="1" id="KW-1133">Transmembrane helix</keyword>
<keyword evidence="1" id="KW-0812">Transmembrane</keyword>
<dbReference type="EMBL" id="FRCS01000007">
    <property type="protein sequence ID" value="SHN75216.1"/>
    <property type="molecule type" value="Genomic_DNA"/>
</dbReference>
<gene>
    <name evidence="2" type="ORF">SAMN05443668_107245</name>
</gene>
<protein>
    <submittedName>
        <fullName evidence="2">Uncharacterized protein</fullName>
    </submittedName>
</protein>
<feature type="transmembrane region" description="Helical" evidence="1">
    <location>
        <begin position="42"/>
        <end position="62"/>
    </location>
</feature>
<organism evidence="2 3">
    <name type="scientific">Cryptosporangium aurantiacum</name>
    <dbReference type="NCBI Taxonomy" id="134849"/>
    <lineage>
        <taxon>Bacteria</taxon>
        <taxon>Bacillati</taxon>
        <taxon>Actinomycetota</taxon>
        <taxon>Actinomycetes</taxon>
        <taxon>Cryptosporangiales</taxon>
        <taxon>Cryptosporangiaceae</taxon>
        <taxon>Cryptosporangium</taxon>
    </lineage>
</organism>
<accession>A0A1M7TWW6</accession>
<sequence length="82" mass="8837">MTHSPPPKGGPEVLVAESATTRRDLGDDVDALATRADRPRKALAGAAGSAGIAALTLVAVVVRRRRRRRTPPAAWYRRGIRR</sequence>
<evidence type="ECO:0000256" key="1">
    <source>
        <dbReference type="SAM" id="Phobius"/>
    </source>
</evidence>
<keyword evidence="3" id="KW-1185">Reference proteome</keyword>
<name>A0A1M7TWW6_9ACTN</name>
<dbReference type="RefSeq" id="WP_073260039.1">
    <property type="nucleotide sequence ID" value="NZ_FRCS01000007.1"/>
</dbReference>
<reference evidence="2 3" key="1">
    <citation type="submission" date="2016-11" db="EMBL/GenBank/DDBJ databases">
        <authorList>
            <person name="Jaros S."/>
            <person name="Januszkiewicz K."/>
            <person name="Wedrychowicz H."/>
        </authorList>
    </citation>
    <scope>NUCLEOTIDE SEQUENCE [LARGE SCALE GENOMIC DNA]</scope>
    <source>
        <strain evidence="2 3">DSM 46144</strain>
    </source>
</reference>
<dbReference type="Proteomes" id="UP000184440">
    <property type="component" value="Unassembled WGS sequence"/>
</dbReference>